<dbReference type="PROSITE" id="PS51257">
    <property type="entry name" value="PROKAR_LIPOPROTEIN"/>
    <property type="match status" value="1"/>
</dbReference>
<dbReference type="AlphaFoldDB" id="A0A231GTK0"/>
<feature type="domain" description="DUF3048" evidence="2">
    <location>
        <begin position="60"/>
        <end position="183"/>
    </location>
</feature>
<reference evidence="4 5" key="1">
    <citation type="submission" date="2017-07" db="EMBL/GenBank/DDBJ databases">
        <title>First draft Genome Sequence of Nocardia cerradoensis isolated from human infection.</title>
        <authorList>
            <person name="Carrasco G."/>
        </authorList>
    </citation>
    <scope>NUCLEOTIDE SEQUENCE [LARGE SCALE GENOMIC DNA]</scope>
    <source>
        <strain evidence="4 5">CNM20130759</strain>
    </source>
</reference>
<evidence type="ECO:0000313" key="4">
    <source>
        <dbReference type="EMBL" id="OXR39957.1"/>
    </source>
</evidence>
<dbReference type="Gene3D" id="3.50.90.10">
    <property type="entry name" value="YerB-like"/>
    <property type="match status" value="1"/>
</dbReference>
<feature type="compositionally biased region" description="Polar residues" evidence="1">
    <location>
        <begin position="37"/>
        <end position="52"/>
    </location>
</feature>
<proteinExistence type="predicted"/>
<evidence type="ECO:0000256" key="1">
    <source>
        <dbReference type="SAM" id="MobiDB-lite"/>
    </source>
</evidence>
<feature type="domain" description="DUF3048" evidence="3">
    <location>
        <begin position="214"/>
        <end position="323"/>
    </location>
</feature>
<evidence type="ECO:0000259" key="2">
    <source>
        <dbReference type="Pfam" id="PF11258"/>
    </source>
</evidence>
<dbReference type="EMBL" id="NGAF01000049">
    <property type="protein sequence ID" value="OXR39957.1"/>
    <property type="molecule type" value="Genomic_DNA"/>
</dbReference>
<dbReference type="InterPro" id="IPR021416">
    <property type="entry name" value="DUF3048_N"/>
</dbReference>
<organism evidence="4 5">
    <name type="scientific">Nocardia cerradoensis</name>
    <dbReference type="NCBI Taxonomy" id="85688"/>
    <lineage>
        <taxon>Bacteria</taxon>
        <taxon>Bacillati</taxon>
        <taxon>Actinomycetota</taxon>
        <taxon>Actinomycetes</taxon>
        <taxon>Mycobacteriales</taxon>
        <taxon>Nocardiaceae</taxon>
        <taxon>Nocardia</taxon>
    </lineage>
</organism>
<dbReference type="SUPFAM" id="SSF159774">
    <property type="entry name" value="YerB-like"/>
    <property type="match status" value="1"/>
</dbReference>
<protein>
    <submittedName>
        <fullName evidence="4">Putative lipoprotein YerB</fullName>
    </submittedName>
</protein>
<dbReference type="InterPro" id="IPR035328">
    <property type="entry name" value="DUF3048_C"/>
</dbReference>
<dbReference type="Pfam" id="PF11258">
    <property type="entry name" value="DUF3048"/>
    <property type="match status" value="1"/>
</dbReference>
<keyword evidence="5" id="KW-1185">Reference proteome</keyword>
<evidence type="ECO:0000313" key="5">
    <source>
        <dbReference type="Proteomes" id="UP000215506"/>
    </source>
</evidence>
<accession>A0A231GTK0</accession>
<dbReference type="Pfam" id="PF17479">
    <property type="entry name" value="DUF3048_C"/>
    <property type="match status" value="1"/>
</dbReference>
<evidence type="ECO:0000259" key="3">
    <source>
        <dbReference type="Pfam" id="PF17479"/>
    </source>
</evidence>
<dbReference type="Proteomes" id="UP000215506">
    <property type="component" value="Unassembled WGS sequence"/>
</dbReference>
<comment type="caution">
    <text evidence="4">The sequence shown here is derived from an EMBL/GenBank/DDBJ whole genome shotgun (WGS) entry which is preliminary data.</text>
</comment>
<dbReference type="InterPro" id="IPR023158">
    <property type="entry name" value="YerB-like_sf"/>
</dbReference>
<gene>
    <name evidence="4" type="primary">yerB_2</name>
    <name evidence="4" type="ORF">B7C42_07964</name>
</gene>
<sequence length="332" mass="34657">MRQRWWMWIAAFLTALGMCAVIGCVSGTRPEHAAPGSDTSSRVEGPGTSPQAGGSEAPSQVGAPVLVVKVDNSPQARPPVGLGAADMVYVEPVEGGLSRLAAVFSTNKPPVVGPVRSARETDLTLLAQFGNPTLASSGSAPELIPAIDGSSLQNASADRQPAAYFRDYSREAPHNMFVHPDQLPVGGGWPQASQLHFGPAPAGGRPTQHEETRYSGAVIGFDWSPGDHGWLVSMDGDAYTDADTGRLTASTVVLQSVPVRNSAISDVAGSVSPLAQTTGSGQARVLRDGQEFPAVWSRPSPEAGTTYTTPTGAVIPFAPGQVWTVLVPEQLW</sequence>
<keyword evidence="4" id="KW-0449">Lipoprotein</keyword>
<name>A0A231GTK0_9NOCA</name>
<feature type="region of interest" description="Disordered" evidence="1">
    <location>
        <begin position="29"/>
        <end position="59"/>
    </location>
</feature>